<dbReference type="Pfam" id="PF05686">
    <property type="entry name" value="Glyco_transf_90"/>
    <property type="match status" value="1"/>
</dbReference>
<comment type="caution">
    <text evidence="3">The sequence shown here is derived from an EMBL/GenBank/DDBJ whole genome shotgun (WGS) entry which is preliminary data.</text>
</comment>
<feature type="transmembrane region" description="Helical" evidence="1">
    <location>
        <begin position="42"/>
        <end position="64"/>
    </location>
</feature>
<evidence type="ECO:0000256" key="1">
    <source>
        <dbReference type="SAM" id="Phobius"/>
    </source>
</evidence>
<keyword evidence="1" id="KW-0472">Membrane</keyword>
<feature type="domain" description="Glycosyl transferase CAP10" evidence="2">
    <location>
        <begin position="322"/>
        <end position="601"/>
    </location>
</feature>
<dbReference type="EMBL" id="PGCJ01000351">
    <property type="protein sequence ID" value="PLW31333.1"/>
    <property type="molecule type" value="Genomic_DNA"/>
</dbReference>
<keyword evidence="1" id="KW-0812">Transmembrane</keyword>
<dbReference type="AlphaFoldDB" id="A0A2N5U0R0"/>
<evidence type="ECO:0000313" key="3">
    <source>
        <dbReference type="EMBL" id="PLW31333.1"/>
    </source>
</evidence>
<sequence>MSQIFLARHCTCKLWCSVESPDRCPRGTTSTKGEMFTRTRPGYLLTILVYLVTTVFFLFCYYYYYHLIHHQKLTLAAGATLAAQDGHLYISDEPQQHPMLALIKNATQAWNHKLSTQSTHLSAALYEYRRRNNRNPPKGYREWWHWATKNNVKLLDEYDYLQKAIQPFFALPPHVFKQRVNALISDQTKWAFMIFVISIRNGTLSLSGQQAHIGPRPKEMMELLKDIAPFLPDMDIPISVEDLPAVSVSAKNYDQHIQAVRNLTLLPRQDYEDIKHQPGLHGWPDTCSSESKLRKQLDGLHDTNDDGVAQQSYIHDPVAASNFCDHPNLLQLNGFLSATQPKVHPFFPLFSFTKLHGFAELPLSPPSQFYQDLGDDPEWSEKVDQLFWRGSTTGTFFSTMTNWRRSQRTRLVMFCNQARGNLSVRTTDENERLEYFDSDTQVLNEKYFDIGFTNAPVQCDNNDGTCDAVRNTYVFKPYASPSTSNQFKYLLDVDGNGWSGRFHRLMSTKSAVLKSTIFPEWYADRVQPWYHYIPVRVDYQDLYDIMAFFLGDANGMNAHDLLGKQIGEQGRQWTNEFWRFKDMQAYMYLLLLEYSRLLNRDPRDLHSMDYL</sequence>
<dbReference type="SMART" id="SM00672">
    <property type="entry name" value="CAP10"/>
    <property type="match status" value="1"/>
</dbReference>
<dbReference type="Proteomes" id="UP000235388">
    <property type="component" value="Unassembled WGS sequence"/>
</dbReference>
<evidence type="ECO:0000259" key="2">
    <source>
        <dbReference type="SMART" id="SM00672"/>
    </source>
</evidence>
<keyword evidence="4" id="KW-1185">Reference proteome</keyword>
<proteinExistence type="predicted"/>
<organism evidence="3 4">
    <name type="scientific">Puccinia coronata f. sp. avenae</name>
    <dbReference type="NCBI Taxonomy" id="200324"/>
    <lineage>
        <taxon>Eukaryota</taxon>
        <taxon>Fungi</taxon>
        <taxon>Dikarya</taxon>
        <taxon>Basidiomycota</taxon>
        <taxon>Pucciniomycotina</taxon>
        <taxon>Pucciniomycetes</taxon>
        <taxon>Pucciniales</taxon>
        <taxon>Pucciniaceae</taxon>
        <taxon>Puccinia</taxon>
    </lineage>
</organism>
<reference evidence="3 4" key="1">
    <citation type="submission" date="2017-11" db="EMBL/GenBank/DDBJ databases">
        <title>De novo assembly and phasing of dikaryotic genomes from two isolates of Puccinia coronata f. sp. avenae, the causal agent of oat crown rust.</title>
        <authorList>
            <person name="Miller M.E."/>
            <person name="Zhang Y."/>
            <person name="Omidvar V."/>
            <person name="Sperschneider J."/>
            <person name="Schwessinger B."/>
            <person name="Raley C."/>
            <person name="Palmer J.M."/>
            <person name="Garnica D."/>
            <person name="Upadhyaya N."/>
            <person name="Rathjen J."/>
            <person name="Taylor J.M."/>
            <person name="Park R.F."/>
            <person name="Dodds P.N."/>
            <person name="Hirsch C.D."/>
            <person name="Kianian S.F."/>
            <person name="Figueroa M."/>
        </authorList>
    </citation>
    <scope>NUCLEOTIDE SEQUENCE [LARGE SCALE GENOMIC DNA]</scope>
    <source>
        <strain evidence="3">12NC29</strain>
    </source>
</reference>
<evidence type="ECO:0000313" key="4">
    <source>
        <dbReference type="Proteomes" id="UP000235388"/>
    </source>
</evidence>
<gene>
    <name evidence="3" type="ORF">PCANC_19634</name>
</gene>
<dbReference type="OrthoDB" id="541052at2759"/>
<dbReference type="InterPro" id="IPR006598">
    <property type="entry name" value="CAP10"/>
</dbReference>
<dbReference type="PANTHER" id="PTHR12203:SF118">
    <property type="entry name" value="BETA-1,2-XYLOSYLTRANSFERASE 1"/>
    <property type="match status" value="1"/>
</dbReference>
<accession>A0A2N5U0R0</accession>
<dbReference type="PANTHER" id="PTHR12203">
    <property type="entry name" value="KDEL LYS-ASP-GLU-LEU CONTAINING - RELATED"/>
    <property type="match status" value="1"/>
</dbReference>
<dbReference type="InterPro" id="IPR051091">
    <property type="entry name" value="O-Glucosyltr/Glycosyltrsf_90"/>
</dbReference>
<name>A0A2N5U0R0_9BASI</name>
<dbReference type="STRING" id="200324.A0A2N5U0R0"/>
<protein>
    <recommendedName>
        <fullName evidence="2">Glycosyl transferase CAP10 domain-containing protein</fullName>
    </recommendedName>
</protein>
<keyword evidence="1" id="KW-1133">Transmembrane helix</keyword>